<proteinExistence type="predicted"/>
<dbReference type="RefSeq" id="WP_001179607.1">
    <property type="nucleotide sequence ID" value="NZ_AP025249.1"/>
</dbReference>
<dbReference type="AlphaFoldDB" id="A0A0Z0TY89"/>
<dbReference type="PANTHER" id="PTHR39426:SF1">
    <property type="entry name" value="HOMOLOGY TO DEATH-ON-CURING PROTEIN OF PHAGE P1"/>
    <property type="match status" value="1"/>
</dbReference>
<dbReference type="EMBL" id="RQTC01000017">
    <property type="protein sequence ID" value="RZH95711.1"/>
    <property type="molecule type" value="Genomic_DNA"/>
</dbReference>
<accession>A0A0Z0TY89</accession>
<dbReference type="EMBL" id="CACTPI010000021">
    <property type="protein sequence ID" value="CAA4168406.1"/>
    <property type="molecule type" value="Genomic_DNA"/>
</dbReference>
<dbReference type="Proteomes" id="UP000442782">
    <property type="component" value="Unassembled WGS sequence"/>
</dbReference>
<evidence type="ECO:0000313" key="10">
    <source>
        <dbReference type="EMBL" id="RZH95711.1"/>
    </source>
</evidence>
<dbReference type="Proteomes" id="UP000443506">
    <property type="component" value="Unassembled WGS sequence"/>
</dbReference>
<dbReference type="Proteomes" id="UP000293434">
    <property type="component" value="Unassembled WGS sequence"/>
</dbReference>
<dbReference type="Proteomes" id="UP000442696">
    <property type="component" value="Unassembled WGS sequence"/>
</dbReference>
<evidence type="ECO:0000313" key="12">
    <source>
        <dbReference type="Proteomes" id="UP000442696"/>
    </source>
</evidence>
<dbReference type="PANTHER" id="PTHR39426">
    <property type="entry name" value="HOMOLOGY TO DEATH-ON-CURING PROTEIN OF PHAGE P1"/>
    <property type="match status" value="1"/>
</dbReference>
<gene>
    <name evidence="10" type="ORF">EIG94_01880</name>
    <name evidence="3" type="ORF">SAMEA1029512_02757</name>
    <name evidence="2" type="ORF">SAMEA1029528_02742</name>
    <name evidence="4" type="ORF">SAMEA2078260_02659</name>
    <name evidence="6" type="ORF">SAMEA2078588_02669</name>
    <name evidence="7" type="ORF">SAMEA2080344_02675</name>
    <name evidence="5" type="ORF">SAMEA2081063_02720</name>
    <name evidence="8" type="ORF">SAMEA4008575_02802</name>
    <name evidence="9" type="ORF">SAMEA70146418_02834</name>
</gene>
<dbReference type="Proteomes" id="UP000459586">
    <property type="component" value="Unassembled WGS sequence"/>
</dbReference>
<comment type="caution">
    <text evidence="7">The sequence shown here is derived from an EMBL/GenBank/DDBJ whole genome shotgun (WGS) entry which is preliminary data.</text>
</comment>
<dbReference type="NCBIfam" id="TIGR01550">
    <property type="entry name" value="DOC_P1"/>
    <property type="match status" value="1"/>
</dbReference>
<dbReference type="InterPro" id="IPR053737">
    <property type="entry name" value="Type_II_TA_Toxin"/>
</dbReference>
<evidence type="ECO:0000313" key="18">
    <source>
        <dbReference type="Proteomes" id="UP000505390"/>
    </source>
</evidence>
<evidence type="ECO:0000313" key="7">
    <source>
        <dbReference type="EMBL" id="CAA6391739.1"/>
    </source>
</evidence>
<dbReference type="InterPro" id="IPR003812">
    <property type="entry name" value="Fido"/>
</dbReference>
<evidence type="ECO:0000313" key="11">
    <source>
        <dbReference type="Proteomes" id="UP000293434"/>
    </source>
</evidence>
<evidence type="ECO:0000313" key="2">
    <source>
        <dbReference type="EMBL" id="CAA4168406.1"/>
    </source>
</evidence>
<sequence length="131" mass="15036">MQNIKYLTEKQVIAINVKAIQELSPKEQVGVKVPEVLNATIEGVKQSFGGVELYETIERKAAFIYRNIAQKHAFFNANKRTAFTSMVIFLKLNKINFNCTQDEAVQFTLKVVEDKTLTLEDIADWIKRHCK</sequence>
<evidence type="ECO:0000313" key="17">
    <source>
        <dbReference type="Proteomes" id="UP000459702"/>
    </source>
</evidence>
<dbReference type="Proteomes" id="UP000443708">
    <property type="component" value="Unassembled WGS sequence"/>
</dbReference>
<evidence type="ECO:0000313" key="8">
    <source>
        <dbReference type="EMBL" id="CAC5811560.1"/>
    </source>
</evidence>
<reference evidence="12 13" key="2">
    <citation type="submission" date="2019-12" db="EMBL/GenBank/DDBJ databases">
        <authorList>
            <consortium name="Pathogen Informatics"/>
        </authorList>
    </citation>
    <scope>NUCLEOTIDE SEQUENCE [LARGE SCALE GENOMIC DNA]</scope>
    <source>
        <strain evidence="9 19">MOS105</strain>
        <strain evidence="2 15">S040_N01_C01</strain>
        <strain evidence="3 13">S087_N01_C01</strain>
        <strain evidence="8 18">SG160</strain>
        <strain evidence="6 17">T012_N10_C04</strain>
        <strain evidence="4 12">T012_N16_C08</strain>
        <strain evidence="5 14">T065_N03_C06</strain>
        <strain evidence="7 16">T197_A02_C01</strain>
    </source>
</reference>
<reference evidence="10 11" key="1">
    <citation type="submission" date="2018-11" db="EMBL/GenBank/DDBJ databases">
        <title>Genomic profiling of Staphylococcus species from a Poultry farm system in KwaZulu-Natal, South Africa.</title>
        <authorList>
            <person name="Amoako D.G."/>
            <person name="Somboro A.M."/>
            <person name="Abia A.L.K."/>
            <person name="Bester L.A."/>
            <person name="Essack S.Y."/>
        </authorList>
    </citation>
    <scope>NUCLEOTIDE SEQUENCE [LARGE SCALE GENOMIC DNA]</scope>
    <source>
        <strain evidence="10 11">SA9</strain>
    </source>
</reference>
<dbReference type="EMBL" id="CACTOE010000031">
    <property type="protein sequence ID" value="CAA4168839.1"/>
    <property type="molecule type" value="Genomic_DNA"/>
</dbReference>
<evidence type="ECO:0000313" key="15">
    <source>
        <dbReference type="Proteomes" id="UP000443708"/>
    </source>
</evidence>
<evidence type="ECO:0000313" key="19">
    <source>
        <dbReference type="Proteomes" id="UP000507112"/>
    </source>
</evidence>
<name>A0A0Z0TY89_STAAU</name>
<organism evidence="7 16">
    <name type="scientific">Staphylococcus aureus</name>
    <dbReference type="NCBI Taxonomy" id="1280"/>
    <lineage>
        <taxon>Bacteria</taxon>
        <taxon>Bacillati</taxon>
        <taxon>Bacillota</taxon>
        <taxon>Bacilli</taxon>
        <taxon>Bacillales</taxon>
        <taxon>Staphylococcaceae</taxon>
        <taxon>Staphylococcus</taxon>
    </lineage>
</organism>
<evidence type="ECO:0000313" key="6">
    <source>
        <dbReference type="EMBL" id="CAA6128389.1"/>
    </source>
</evidence>
<evidence type="ECO:0000313" key="14">
    <source>
        <dbReference type="Proteomes" id="UP000443506"/>
    </source>
</evidence>
<evidence type="ECO:0000313" key="9">
    <source>
        <dbReference type="EMBL" id="CAC8238670.1"/>
    </source>
</evidence>
<evidence type="ECO:0000313" key="5">
    <source>
        <dbReference type="EMBL" id="CAA4707338.1"/>
    </source>
</evidence>
<dbReference type="Pfam" id="PF02661">
    <property type="entry name" value="Fic"/>
    <property type="match status" value="1"/>
</dbReference>
<dbReference type="EMBL" id="CACTQT010000023">
    <property type="protein sequence ID" value="CAA4399118.1"/>
    <property type="molecule type" value="Genomic_DNA"/>
</dbReference>
<dbReference type="EMBL" id="CAIIGD010000018">
    <property type="protein sequence ID" value="CAC8238670.1"/>
    <property type="molecule type" value="Genomic_DNA"/>
</dbReference>
<protein>
    <submittedName>
        <fullName evidence="7">Phage protein</fullName>
    </submittedName>
    <submittedName>
        <fullName evidence="10">Type II toxin-antitoxin system death-on-curing family toxin</fullName>
    </submittedName>
</protein>
<dbReference type="InterPro" id="IPR006440">
    <property type="entry name" value="Doc"/>
</dbReference>
<evidence type="ECO:0000313" key="16">
    <source>
        <dbReference type="Proteomes" id="UP000459586"/>
    </source>
</evidence>
<dbReference type="Gene3D" id="1.20.120.1870">
    <property type="entry name" value="Fic/DOC protein, Fido domain"/>
    <property type="match status" value="1"/>
</dbReference>
<dbReference type="Proteomes" id="UP000459702">
    <property type="component" value="Unassembled WGS sequence"/>
</dbReference>
<dbReference type="Proteomes" id="UP000507112">
    <property type="component" value="Unassembled WGS sequence"/>
</dbReference>
<evidence type="ECO:0000313" key="4">
    <source>
        <dbReference type="EMBL" id="CAA4399118.1"/>
    </source>
</evidence>
<evidence type="ECO:0000313" key="3">
    <source>
        <dbReference type="EMBL" id="CAA4168839.1"/>
    </source>
</evidence>
<evidence type="ECO:0000259" key="1">
    <source>
        <dbReference type="PROSITE" id="PS51459"/>
    </source>
</evidence>
<dbReference type="PROSITE" id="PS51459">
    <property type="entry name" value="FIDO"/>
    <property type="match status" value="1"/>
</dbReference>
<dbReference type="Proteomes" id="UP000505390">
    <property type="component" value="Unassembled WGS sequence"/>
</dbReference>
<dbReference type="GO" id="GO:0016301">
    <property type="term" value="F:kinase activity"/>
    <property type="evidence" value="ECO:0007669"/>
    <property type="project" value="InterPro"/>
</dbReference>
<dbReference type="EMBL" id="CACTWD010000024">
    <property type="protein sequence ID" value="CAA4707338.1"/>
    <property type="molecule type" value="Genomic_DNA"/>
</dbReference>
<evidence type="ECO:0000313" key="13">
    <source>
        <dbReference type="Proteomes" id="UP000442782"/>
    </source>
</evidence>
<dbReference type="EMBL" id="CACURZ010000022">
    <property type="protein sequence ID" value="CAA6391739.1"/>
    <property type="molecule type" value="Genomic_DNA"/>
</dbReference>
<dbReference type="EMBL" id="CACUNS010000024">
    <property type="protein sequence ID" value="CAA6128389.1"/>
    <property type="molecule type" value="Genomic_DNA"/>
</dbReference>
<dbReference type="EMBL" id="CAIGXB010000017">
    <property type="protein sequence ID" value="CAC5811560.1"/>
    <property type="molecule type" value="Genomic_DNA"/>
</dbReference>
<feature type="domain" description="Fido" evidence="1">
    <location>
        <begin position="7"/>
        <end position="128"/>
    </location>
</feature>